<proteinExistence type="predicted"/>
<dbReference type="Proteomes" id="UP000190102">
    <property type="component" value="Unassembled WGS sequence"/>
</dbReference>
<dbReference type="RefSeq" id="WP_078789042.1">
    <property type="nucleotide sequence ID" value="NZ_FUWR01000002.1"/>
</dbReference>
<organism evidence="1 2">
    <name type="scientific">Trichlorobacter thiogenes</name>
    <dbReference type="NCBI Taxonomy" id="115783"/>
    <lineage>
        <taxon>Bacteria</taxon>
        <taxon>Pseudomonadati</taxon>
        <taxon>Thermodesulfobacteriota</taxon>
        <taxon>Desulfuromonadia</taxon>
        <taxon>Geobacterales</taxon>
        <taxon>Geobacteraceae</taxon>
        <taxon>Trichlorobacter</taxon>
    </lineage>
</organism>
<accession>A0A1T4L416</accession>
<reference evidence="2" key="1">
    <citation type="submission" date="2017-02" db="EMBL/GenBank/DDBJ databases">
        <authorList>
            <person name="Varghese N."/>
            <person name="Submissions S."/>
        </authorList>
    </citation>
    <scope>NUCLEOTIDE SEQUENCE [LARGE SCALE GENOMIC DNA]</scope>
    <source>
        <strain evidence="2">ATCC BAA-34</strain>
    </source>
</reference>
<evidence type="ECO:0000313" key="2">
    <source>
        <dbReference type="Proteomes" id="UP000190102"/>
    </source>
</evidence>
<dbReference type="EMBL" id="FUWR01000002">
    <property type="protein sequence ID" value="SJZ49348.1"/>
    <property type="molecule type" value="Genomic_DNA"/>
</dbReference>
<evidence type="ECO:0000313" key="1">
    <source>
        <dbReference type="EMBL" id="SJZ49348.1"/>
    </source>
</evidence>
<protein>
    <submittedName>
        <fullName evidence="1">Uncharacterized protein</fullName>
    </submittedName>
</protein>
<gene>
    <name evidence="1" type="ORF">SAMN02745119_00751</name>
</gene>
<name>A0A1T4L416_9BACT</name>
<keyword evidence="2" id="KW-1185">Reference proteome</keyword>
<dbReference type="AlphaFoldDB" id="A0A1T4L416"/>
<sequence length="81" mass="8785">MTSNDRQQSMSSHLIDTLLHIEALFGIYTDKSIEDTALSCGCGGFEEQLTVSHQLQGLEAGIRALLNECINTVSNQPSQAC</sequence>